<dbReference type="Proteomes" id="UP001190700">
    <property type="component" value="Unassembled WGS sequence"/>
</dbReference>
<name>A0AAE0CAE6_9CHLO</name>
<reference evidence="1 2" key="1">
    <citation type="journal article" date="2015" name="Genome Biol. Evol.">
        <title>Comparative Genomics of a Bacterivorous Green Alga Reveals Evolutionary Causalities and Consequences of Phago-Mixotrophic Mode of Nutrition.</title>
        <authorList>
            <person name="Burns J.A."/>
            <person name="Paasch A."/>
            <person name="Narechania A."/>
            <person name="Kim E."/>
        </authorList>
    </citation>
    <scope>NUCLEOTIDE SEQUENCE [LARGE SCALE GENOMIC DNA]</scope>
    <source>
        <strain evidence="1 2">PLY_AMNH</strain>
    </source>
</reference>
<comment type="caution">
    <text evidence="1">The sequence shown here is derived from an EMBL/GenBank/DDBJ whole genome shotgun (WGS) entry which is preliminary data.</text>
</comment>
<proteinExistence type="predicted"/>
<gene>
    <name evidence="1" type="ORF">CYMTET_39882</name>
</gene>
<evidence type="ECO:0000313" key="1">
    <source>
        <dbReference type="EMBL" id="KAK3250743.1"/>
    </source>
</evidence>
<dbReference type="EMBL" id="LGRX02026525">
    <property type="protein sequence ID" value="KAK3250743.1"/>
    <property type="molecule type" value="Genomic_DNA"/>
</dbReference>
<accession>A0AAE0CAE6</accession>
<sequence length="220" mass="23070">ATPEPGSRKGCTRGTDEEVAPLSSKLLGSCGEGGALQTAEKLRRGVLQTAEKLRARGESSKLLRSCGEGESSKLLRSCGEGGSGCRHAGCELYPSPFPDLFCGYPLVIAGKFHGVLPAQITIAGTLPNGQDSWVAMPLHASASLAPLLPRPGARRQLCHLGAWLVSLADTPADVRVPRLECLSKLRSRYMCSPAARCLPGEMLLQAGAIARASVGVNVRV</sequence>
<keyword evidence="2" id="KW-1185">Reference proteome</keyword>
<dbReference type="AlphaFoldDB" id="A0AAE0CAE6"/>
<feature type="non-terminal residue" evidence="1">
    <location>
        <position position="1"/>
    </location>
</feature>
<organism evidence="1 2">
    <name type="scientific">Cymbomonas tetramitiformis</name>
    <dbReference type="NCBI Taxonomy" id="36881"/>
    <lineage>
        <taxon>Eukaryota</taxon>
        <taxon>Viridiplantae</taxon>
        <taxon>Chlorophyta</taxon>
        <taxon>Pyramimonadophyceae</taxon>
        <taxon>Pyramimonadales</taxon>
        <taxon>Pyramimonadaceae</taxon>
        <taxon>Cymbomonas</taxon>
    </lineage>
</organism>
<protein>
    <submittedName>
        <fullName evidence="1">Uncharacterized protein</fullName>
    </submittedName>
</protein>
<evidence type="ECO:0000313" key="2">
    <source>
        <dbReference type="Proteomes" id="UP001190700"/>
    </source>
</evidence>